<name>K1M3X1_CECL9</name>
<evidence type="ECO:0000313" key="1">
    <source>
        <dbReference type="EMBL" id="EKB50954.1"/>
    </source>
</evidence>
<sequence>MSRQINNFAAAVEAKNLKSTIIKSDWRKFFPFFMFIFLGNPVQAQFAKPQWWFTFNQTGRFEDRWSYGLDLNYRTTGLIPLNSSLTAARAGLNYHTNTGFRVTGGYAWFGTYAPEAEQTYLNENRIYQQLQYYHKRGDINIVHRLRIEQRWREQFINETLEETISTFTNRYRYLIQFDGTITDYPESKIRLRWQLANEFFIHNKEEIGFMLFDQNRTLAGVLISPPGNANLSVALLYQLIVQQQPFLRETFLINSFRVTIFQTLDFRKKRKIKIQDEEILVID</sequence>
<accession>K1M3X1</accession>
<reference evidence="1 2" key="1">
    <citation type="journal article" date="2012" name="J. Bacteriol.">
        <title>Draft Genome Sequence of Cecembia lonarensis Strain LW9T, Isolated from Lonar Lake, a Haloalkaline Lake in India.</title>
        <authorList>
            <person name="Shivaji S."/>
            <person name="Ara S."/>
            <person name="Singh A."/>
            <person name="Pinnaka A.K."/>
        </authorList>
    </citation>
    <scope>NUCLEOTIDE SEQUENCE [LARGE SCALE GENOMIC DNA]</scope>
    <source>
        <strain evidence="1 2">LW9</strain>
    </source>
</reference>
<evidence type="ECO:0008006" key="3">
    <source>
        <dbReference type="Google" id="ProtNLM"/>
    </source>
</evidence>
<dbReference type="Proteomes" id="UP000004478">
    <property type="component" value="Unassembled WGS sequence"/>
</dbReference>
<keyword evidence="2" id="KW-1185">Reference proteome</keyword>
<dbReference type="InterPro" id="IPR019619">
    <property type="entry name" value="DUF2490"/>
</dbReference>
<gene>
    <name evidence="1" type="ORF">B879_00482</name>
</gene>
<protein>
    <recommendedName>
        <fullName evidence="3">DUF2490 domain-containing protein</fullName>
    </recommendedName>
</protein>
<dbReference type="AlphaFoldDB" id="K1M3X1"/>
<proteinExistence type="predicted"/>
<dbReference type="Pfam" id="PF10677">
    <property type="entry name" value="DUF2490"/>
    <property type="match status" value="1"/>
</dbReference>
<dbReference type="EMBL" id="AMGM01000004">
    <property type="protein sequence ID" value="EKB50954.1"/>
    <property type="molecule type" value="Genomic_DNA"/>
</dbReference>
<evidence type="ECO:0000313" key="2">
    <source>
        <dbReference type="Proteomes" id="UP000004478"/>
    </source>
</evidence>
<comment type="caution">
    <text evidence="1">The sequence shown here is derived from an EMBL/GenBank/DDBJ whole genome shotgun (WGS) entry which is preliminary data.</text>
</comment>
<organism evidence="1 2">
    <name type="scientific">Cecembia lonarensis (strain CCUG 58316 / KCTC 22772 / LW9)</name>
    <dbReference type="NCBI Taxonomy" id="1225176"/>
    <lineage>
        <taxon>Bacteria</taxon>
        <taxon>Pseudomonadati</taxon>
        <taxon>Bacteroidota</taxon>
        <taxon>Cytophagia</taxon>
        <taxon>Cytophagales</taxon>
        <taxon>Cyclobacteriaceae</taxon>
        <taxon>Cecembia</taxon>
    </lineage>
</organism>